<dbReference type="EMBL" id="NBNE01002527">
    <property type="protein sequence ID" value="OWZ10190.1"/>
    <property type="molecule type" value="Genomic_DNA"/>
</dbReference>
<comment type="caution">
    <text evidence="1">The sequence shown here is derived from an EMBL/GenBank/DDBJ whole genome shotgun (WGS) entry which is preliminary data.</text>
</comment>
<evidence type="ECO:0000313" key="2">
    <source>
        <dbReference type="Proteomes" id="UP000198211"/>
    </source>
</evidence>
<protein>
    <submittedName>
        <fullName evidence="1">Uncharacterized protein</fullName>
    </submittedName>
</protein>
<evidence type="ECO:0000313" key="1">
    <source>
        <dbReference type="EMBL" id="OWZ10190.1"/>
    </source>
</evidence>
<dbReference type="Proteomes" id="UP000198211">
    <property type="component" value="Unassembled WGS sequence"/>
</dbReference>
<proteinExistence type="predicted"/>
<dbReference type="AlphaFoldDB" id="A0A225W000"/>
<name>A0A225W000_9STRA</name>
<organism evidence="1 2">
    <name type="scientific">Phytophthora megakarya</name>
    <dbReference type="NCBI Taxonomy" id="4795"/>
    <lineage>
        <taxon>Eukaryota</taxon>
        <taxon>Sar</taxon>
        <taxon>Stramenopiles</taxon>
        <taxon>Oomycota</taxon>
        <taxon>Peronosporomycetes</taxon>
        <taxon>Peronosporales</taxon>
        <taxon>Peronosporaceae</taxon>
        <taxon>Phytophthora</taxon>
    </lineage>
</organism>
<accession>A0A225W000</accession>
<gene>
    <name evidence="1" type="ORF">PHMEG_00016999</name>
</gene>
<keyword evidence="2" id="KW-1185">Reference proteome</keyword>
<dbReference type="OrthoDB" id="10523195at2759"/>
<reference evidence="2" key="1">
    <citation type="submission" date="2017-03" db="EMBL/GenBank/DDBJ databases">
        <title>Phytopthora megakarya and P. palmivora, two closely related causual agents of cacao black pod achieved similar genome size and gene model numbers by different mechanisms.</title>
        <authorList>
            <person name="Ali S."/>
            <person name="Shao J."/>
            <person name="Larry D.J."/>
            <person name="Kronmiller B."/>
            <person name="Shen D."/>
            <person name="Strem M.D."/>
            <person name="Melnick R.L."/>
            <person name="Guiltinan M.J."/>
            <person name="Tyler B.M."/>
            <person name="Meinhardt L.W."/>
            <person name="Bailey B.A."/>
        </authorList>
    </citation>
    <scope>NUCLEOTIDE SEQUENCE [LARGE SCALE GENOMIC DNA]</scope>
    <source>
        <strain evidence="2">zdho120</strain>
    </source>
</reference>
<sequence length="91" mass="10409">MFVTSQRKQLEYSTMLALLKQIYNQVTEKVLGVRYVMGYADEAQMNALHDCTSTENHCHQEKMALAAADVFDMHYALSKSQVHARKTLAVR</sequence>